<dbReference type="AlphaFoldDB" id="A0AAU9J4H3"/>
<name>A0AAU9J4H3_9CILI</name>
<evidence type="ECO:0000313" key="1">
    <source>
        <dbReference type="EMBL" id="CAG9315564.1"/>
    </source>
</evidence>
<reference evidence="1" key="1">
    <citation type="submission" date="2021-09" db="EMBL/GenBank/DDBJ databases">
        <authorList>
            <consortium name="AG Swart"/>
            <person name="Singh M."/>
            <person name="Singh A."/>
            <person name="Seah K."/>
            <person name="Emmerich C."/>
        </authorList>
    </citation>
    <scope>NUCLEOTIDE SEQUENCE</scope>
    <source>
        <strain evidence="1">ATCC30299</strain>
    </source>
</reference>
<protein>
    <submittedName>
        <fullName evidence="1">Uncharacterized protein</fullName>
    </submittedName>
</protein>
<evidence type="ECO:0000313" key="2">
    <source>
        <dbReference type="Proteomes" id="UP001162131"/>
    </source>
</evidence>
<dbReference type="EMBL" id="CAJZBQ010000014">
    <property type="protein sequence ID" value="CAG9315564.1"/>
    <property type="molecule type" value="Genomic_DNA"/>
</dbReference>
<keyword evidence="2" id="KW-1185">Reference proteome</keyword>
<proteinExistence type="predicted"/>
<gene>
    <name evidence="1" type="ORF">BSTOLATCC_MIC14318</name>
</gene>
<dbReference type="Proteomes" id="UP001162131">
    <property type="component" value="Unassembled WGS sequence"/>
</dbReference>
<organism evidence="1 2">
    <name type="scientific">Blepharisma stoltei</name>
    <dbReference type="NCBI Taxonomy" id="1481888"/>
    <lineage>
        <taxon>Eukaryota</taxon>
        <taxon>Sar</taxon>
        <taxon>Alveolata</taxon>
        <taxon>Ciliophora</taxon>
        <taxon>Postciliodesmatophora</taxon>
        <taxon>Heterotrichea</taxon>
        <taxon>Heterotrichida</taxon>
        <taxon>Blepharismidae</taxon>
        <taxon>Blepharisma</taxon>
    </lineage>
</organism>
<sequence>MMLFKSEPISKELKYSKSVNSMKTTTSIKIDAKPRNSLKLPERKKSVDITACSISILDENCTFTEIKLSPLGFSIPSKNFPVIPINPFQKNGAPKQRNSYSFSKNASFDNLNIKEQRRSLSEKWNQINVSQMSESFEKPLNKSVKGWITINNAPAIPNQPFKSKCKKINPLVFLKPHNNLRKSQGLTSDKIEIIEKTFKQKEIFLKKIENLVVDANLKEKGIIKKTKRRTKKALKAANVYEFAVSLDKFAKEGIKEYHVPAYEYCK</sequence>
<comment type="caution">
    <text evidence="1">The sequence shown here is derived from an EMBL/GenBank/DDBJ whole genome shotgun (WGS) entry which is preliminary data.</text>
</comment>
<accession>A0AAU9J4H3</accession>